<protein>
    <recommendedName>
        <fullName evidence="6">MYND-type domain-containing protein</fullName>
    </recommendedName>
</protein>
<dbReference type="RefSeq" id="XP_066650022.1">
    <property type="nucleotide sequence ID" value="XM_066801988.1"/>
</dbReference>
<name>A0ABR1L2V2_9PEZI</name>
<dbReference type="Gene3D" id="6.10.140.2220">
    <property type="match status" value="1"/>
</dbReference>
<keyword evidence="2 4" id="KW-0863">Zinc-finger</keyword>
<sequence length="262" mass="29682">MADAVENDGGNHTCGNCSKTSTSLKRCSKCQTERYCNRDCQKAHWKTHKKVCASLANAAAGAGSSTSSSSTSASSNPAEPASFPDNVLDVPVPNPFTRLDNGTWLHGRSERDTYRLLIDTYRIRTMDEYKLLGKVSSDSVLSKQVSSSIDGFKKFMDKVEREHRHLLPKWWSDEKRRECEKRGLDDNAWESLRRAPEKADFVSHYGQPRMPMQLRMFAEFMCGQWSGQDGKGMRELMMKIEDGSLPWNFHIDRSQAIPVVHI</sequence>
<keyword evidence="8" id="KW-1185">Reference proteome</keyword>
<dbReference type="GeneID" id="92034894"/>
<evidence type="ECO:0000256" key="4">
    <source>
        <dbReference type="PROSITE-ProRule" id="PRU00134"/>
    </source>
</evidence>
<evidence type="ECO:0000256" key="1">
    <source>
        <dbReference type="ARBA" id="ARBA00022723"/>
    </source>
</evidence>
<dbReference type="SUPFAM" id="SSF144232">
    <property type="entry name" value="HIT/MYND zinc finger-like"/>
    <property type="match status" value="1"/>
</dbReference>
<dbReference type="InterPro" id="IPR002893">
    <property type="entry name" value="Znf_MYND"/>
</dbReference>
<keyword evidence="1" id="KW-0479">Metal-binding</keyword>
<comment type="caution">
    <text evidence="7">The sequence shown here is derived from an EMBL/GenBank/DDBJ whole genome shotgun (WGS) entry which is preliminary data.</text>
</comment>
<feature type="region of interest" description="Disordered" evidence="5">
    <location>
        <begin position="62"/>
        <end position="87"/>
    </location>
</feature>
<dbReference type="PROSITE" id="PS50865">
    <property type="entry name" value="ZF_MYND_2"/>
    <property type="match status" value="1"/>
</dbReference>
<dbReference type="Pfam" id="PF01753">
    <property type="entry name" value="zf-MYND"/>
    <property type="match status" value="1"/>
</dbReference>
<reference evidence="7 8" key="1">
    <citation type="submission" date="2024-04" db="EMBL/GenBank/DDBJ databases">
        <title>Phyllosticta paracitricarpa is synonymous to the EU quarantine fungus P. citricarpa based on phylogenomic analyses.</title>
        <authorList>
            <consortium name="Lawrence Berkeley National Laboratory"/>
            <person name="Van ingen-buijs V.A."/>
            <person name="Van westerhoven A.C."/>
            <person name="Haridas S."/>
            <person name="Skiadas P."/>
            <person name="Martin F."/>
            <person name="Groenewald J.Z."/>
            <person name="Crous P.W."/>
            <person name="Seidl M.F."/>
        </authorList>
    </citation>
    <scope>NUCLEOTIDE SEQUENCE [LARGE SCALE GENOMIC DNA]</scope>
    <source>
        <strain evidence="7 8">CPC 17464</strain>
    </source>
</reference>
<evidence type="ECO:0000313" key="7">
    <source>
        <dbReference type="EMBL" id="KAK7529572.1"/>
    </source>
</evidence>
<evidence type="ECO:0000313" key="8">
    <source>
        <dbReference type="Proteomes" id="UP001360953"/>
    </source>
</evidence>
<organism evidence="7 8">
    <name type="scientific">Phyllosticta citribraziliensis</name>
    <dbReference type="NCBI Taxonomy" id="989973"/>
    <lineage>
        <taxon>Eukaryota</taxon>
        <taxon>Fungi</taxon>
        <taxon>Dikarya</taxon>
        <taxon>Ascomycota</taxon>
        <taxon>Pezizomycotina</taxon>
        <taxon>Dothideomycetes</taxon>
        <taxon>Dothideomycetes incertae sedis</taxon>
        <taxon>Botryosphaeriales</taxon>
        <taxon>Phyllostictaceae</taxon>
        <taxon>Phyllosticta</taxon>
    </lineage>
</organism>
<keyword evidence="3" id="KW-0862">Zinc</keyword>
<dbReference type="Proteomes" id="UP001360953">
    <property type="component" value="Unassembled WGS sequence"/>
</dbReference>
<evidence type="ECO:0000259" key="6">
    <source>
        <dbReference type="PROSITE" id="PS50865"/>
    </source>
</evidence>
<feature type="domain" description="MYND-type" evidence="6">
    <location>
        <begin position="14"/>
        <end position="52"/>
    </location>
</feature>
<proteinExistence type="predicted"/>
<evidence type="ECO:0000256" key="3">
    <source>
        <dbReference type="ARBA" id="ARBA00022833"/>
    </source>
</evidence>
<accession>A0ABR1L2V2</accession>
<gene>
    <name evidence="7" type="ORF">J3D65DRAFT_642428</name>
</gene>
<dbReference type="EMBL" id="JBBPEH010000016">
    <property type="protein sequence ID" value="KAK7529572.1"/>
    <property type="molecule type" value="Genomic_DNA"/>
</dbReference>
<evidence type="ECO:0000256" key="5">
    <source>
        <dbReference type="SAM" id="MobiDB-lite"/>
    </source>
</evidence>
<evidence type="ECO:0000256" key="2">
    <source>
        <dbReference type="ARBA" id="ARBA00022771"/>
    </source>
</evidence>